<dbReference type="RefSeq" id="WP_013866771.1">
    <property type="nucleotide sequence ID" value="NC_015636.1"/>
</dbReference>
<keyword evidence="1" id="KW-0808">Transferase</keyword>
<sequence>MRFLKEVSVPNLCDAGARVLKDIKPINQYQKIVFGEALTVRTTANEWGTTVKAISYGRNKVIVIDAEGAKTAIWGGLATLNAKLKGVIAVVVDGSVRDIEDIHYLKFPVFSRYNVPNAGKPLDNGEINIPIVCGGELIHPGDIIVGDCNGVAVIERNKINEVIENVKAIKKKEENIKNKIMRGIDLKDILNLK</sequence>
<evidence type="ECO:0000313" key="1">
    <source>
        <dbReference type="EMBL" id="AEH06585.1"/>
    </source>
</evidence>
<gene>
    <name evidence="1" type="ordered locus">Metok_0605</name>
</gene>
<dbReference type="GO" id="GO:0047443">
    <property type="term" value="F:4-hydroxy-4-methyl-2-oxoglutarate aldolase activity"/>
    <property type="evidence" value="ECO:0007669"/>
    <property type="project" value="TreeGrafter"/>
</dbReference>
<proteinExistence type="predicted"/>
<protein>
    <submittedName>
        <fullName evidence="1">Dimethylmenaquinone methyltransferase</fullName>
    </submittedName>
</protein>
<dbReference type="GO" id="GO:0032259">
    <property type="term" value="P:methylation"/>
    <property type="evidence" value="ECO:0007669"/>
    <property type="project" value="UniProtKB-KW"/>
</dbReference>
<reference evidence="1" key="1">
    <citation type="submission" date="2011-05" db="EMBL/GenBank/DDBJ databases">
        <title>Complete sequence of chromosome of Methanothermococcus okinawensis IH1.</title>
        <authorList>
            <consortium name="US DOE Joint Genome Institute"/>
            <person name="Lucas S."/>
            <person name="Han J."/>
            <person name="Lapidus A."/>
            <person name="Cheng J.-F."/>
            <person name="Goodwin L."/>
            <person name="Pitluck S."/>
            <person name="Peters L."/>
            <person name="Mikhailova N."/>
            <person name="Held B."/>
            <person name="Han C."/>
            <person name="Tapia R."/>
            <person name="Land M."/>
            <person name="Hauser L."/>
            <person name="Kyrpides N."/>
            <person name="Ivanova N."/>
            <person name="Pagani I."/>
            <person name="Sieprawska-Lupa M."/>
            <person name="Takai K."/>
            <person name="Miyazaki J."/>
            <person name="Whitman W."/>
            <person name="Woyke T."/>
        </authorList>
    </citation>
    <scope>NUCLEOTIDE SEQUENCE</scope>
    <source>
        <strain evidence="1">IH1</strain>
    </source>
</reference>
<dbReference type="Proteomes" id="UP000009296">
    <property type="component" value="Chromosome"/>
</dbReference>
<dbReference type="GeneID" id="10772741"/>
<dbReference type="EMBL" id="CP002792">
    <property type="protein sequence ID" value="AEH06585.1"/>
    <property type="molecule type" value="Genomic_DNA"/>
</dbReference>
<dbReference type="SUPFAM" id="SSF89562">
    <property type="entry name" value="RraA-like"/>
    <property type="match status" value="1"/>
</dbReference>
<dbReference type="CDD" id="cd16841">
    <property type="entry name" value="RraA_family"/>
    <property type="match status" value="1"/>
</dbReference>
<dbReference type="Pfam" id="PF03737">
    <property type="entry name" value="RraA-like"/>
    <property type="match status" value="1"/>
</dbReference>
<dbReference type="InterPro" id="IPR005493">
    <property type="entry name" value="RraA/RraA-like"/>
</dbReference>
<dbReference type="HOGENOM" id="CLU_072626_3_1_2"/>
<name>F8ALN7_METOI</name>
<evidence type="ECO:0000313" key="2">
    <source>
        <dbReference type="Proteomes" id="UP000009296"/>
    </source>
</evidence>
<dbReference type="OrthoDB" id="15246at2157"/>
<dbReference type="GO" id="GO:0008168">
    <property type="term" value="F:methyltransferase activity"/>
    <property type="evidence" value="ECO:0007669"/>
    <property type="project" value="UniProtKB-KW"/>
</dbReference>
<dbReference type="PANTHER" id="PTHR33254:SF4">
    <property type="entry name" value="4-HYDROXY-4-METHYL-2-OXOGLUTARATE ALDOLASE 3-RELATED"/>
    <property type="match status" value="1"/>
</dbReference>
<keyword evidence="1" id="KW-0489">Methyltransferase</keyword>
<dbReference type="eggNOG" id="arCOG00117">
    <property type="taxonomic scope" value="Archaea"/>
</dbReference>
<dbReference type="AlphaFoldDB" id="F8ALN7"/>
<accession>F8ALN7</accession>
<dbReference type="PANTHER" id="PTHR33254">
    <property type="entry name" value="4-HYDROXY-4-METHYL-2-OXOGLUTARATE ALDOLASE 3-RELATED"/>
    <property type="match status" value="1"/>
</dbReference>
<organism evidence="1 2">
    <name type="scientific">Methanothermococcus okinawensis (strain DSM 14208 / JCM 11175 / IH1)</name>
    <dbReference type="NCBI Taxonomy" id="647113"/>
    <lineage>
        <taxon>Archaea</taxon>
        <taxon>Methanobacteriati</taxon>
        <taxon>Methanobacteriota</taxon>
        <taxon>Methanomada group</taxon>
        <taxon>Methanococci</taxon>
        <taxon>Methanococcales</taxon>
        <taxon>Methanococcaceae</taxon>
        <taxon>Methanothermococcus</taxon>
    </lineage>
</organism>
<dbReference type="Gene3D" id="3.50.30.40">
    <property type="entry name" value="Ribonuclease E inhibitor RraA/RraA-like"/>
    <property type="match status" value="1"/>
</dbReference>
<keyword evidence="2" id="KW-1185">Reference proteome</keyword>
<dbReference type="GO" id="GO:0008948">
    <property type="term" value="F:oxaloacetate decarboxylase activity"/>
    <property type="evidence" value="ECO:0007669"/>
    <property type="project" value="TreeGrafter"/>
</dbReference>
<dbReference type="InterPro" id="IPR036704">
    <property type="entry name" value="RraA/RraA-like_sf"/>
</dbReference>
<dbReference type="KEGG" id="mok:Metok_0605"/>
<dbReference type="STRING" id="647113.Metok_0605"/>